<reference evidence="2 3" key="1">
    <citation type="submission" date="2020-11" db="EMBL/GenBank/DDBJ databases">
        <title>Arthrobacter antarcticus sp. nov., isolated from Antarctic Soil.</title>
        <authorList>
            <person name="Li J."/>
        </authorList>
    </citation>
    <scope>NUCLEOTIDE SEQUENCE [LARGE SCALE GENOMIC DNA]</scope>
    <source>
        <strain evidence="2 3">Z1-20</strain>
    </source>
</reference>
<proteinExistence type="predicted"/>
<evidence type="ECO:0000256" key="1">
    <source>
        <dbReference type="SAM" id="Coils"/>
    </source>
</evidence>
<name>A0A931CQJ1_9MICC</name>
<gene>
    <name evidence="2" type="ORF">IV500_12935</name>
</gene>
<protein>
    <submittedName>
        <fullName evidence="2">Uncharacterized protein</fullName>
    </submittedName>
</protein>
<accession>A0A931CQJ1</accession>
<dbReference type="EMBL" id="JADNYM010000016">
    <property type="protein sequence ID" value="MBG0740286.1"/>
    <property type="molecule type" value="Genomic_DNA"/>
</dbReference>
<keyword evidence="1" id="KW-0175">Coiled coil</keyword>
<evidence type="ECO:0000313" key="3">
    <source>
        <dbReference type="Proteomes" id="UP000655366"/>
    </source>
</evidence>
<feature type="coiled-coil region" evidence="1">
    <location>
        <begin position="1"/>
        <end position="63"/>
    </location>
</feature>
<keyword evidence="3" id="KW-1185">Reference proteome</keyword>
<dbReference type="RefSeq" id="WP_196397230.1">
    <property type="nucleotide sequence ID" value="NZ_JADNYM010000016.1"/>
</dbReference>
<comment type="caution">
    <text evidence="2">The sequence shown here is derived from an EMBL/GenBank/DDBJ whole genome shotgun (WGS) entry which is preliminary data.</text>
</comment>
<evidence type="ECO:0000313" key="2">
    <source>
        <dbReference type="EMBL" id="MBG0740286.1"/>
    </source>
</evidence>
<dbReference type="Proteomes" id="UP000655366">
    <property type="component" value="Unassembled WGS sequence"/>
</dbReference>
<dbReference type="AlphaFoldDB" id="A0A931CQJ1"/>
<sequence>MASAEAQAAEWDRILDRLEEQLTGSDVPWHPPADAGPIPVELMERARRLLADQHAAVEHLEVQQRQTMQHLTAIQSVPESAGAGRPVFLDVTG</sequence>
<organism evidence="2 3">
    <name type="scientific">Arthrobacter terrae</name>
    <dbReference type="NCBI Taxonomy" id="2935737"/>
    <lineage>
        <taxon>Bacteria</taxon>
        <taxon>Bacillati</taxon>
        <taxon>Actinomycetota</taxon>
        <taxon>Actinomycetes</taxon>
        <taxon>Micrococcales</taxon>
        <taxon>Micrococcaceae</taxon>
        <taxon>Arthrobacter</taxon>
    </lineage>
</organism>